<proteinExistence type="predicted"/>
<dbReference type="AlphaFoldDB" id="A0A1B4FMG8"/>
<name>A0A1B4FMG8_9BURK</name>
<keyword evidence="2" id="KW-1185">Reference proteome</keyword>
<organism evidence="1 2">
    <name type="scientific">Burkholderia mayonis</name>
    <dbReference type="NCBI Taxonomy" id="1385591"/>
    <lineage>
        <taxon>Bacteria</taxon>
        <taxon>Pseudomonadati</taxon>
        <taxon>Pseudomonadota</taxon>
        <taxon>Betaproteobacteria</taxon>
        <taxon>Burkholderiales</taxon>
        <taxon>Burkholderiaceae</taxon>
        <taxon>Burkholderia</taxon>
        <taxon>pseudomallei group</taxon>
    </lineage>
</organism>
<sequence length="110" mass="12609">MDRVGRFDYSYYVDHVGHIDQIHIHVNHVHVHVDRFGRLTRLDCFNRAGDSLHRHRSHACFDVIASRPRIPPIMSRATRRLAAMRTPAPSNIHGALALPQTERIASSVTR</sequence>
<dbReference type="EMBL" id="CP013387">
    <property type="protein sequence ID" value="AOJ04868.1"/>
    <property type="molecule type" value="Genomic_DNA"/>
</dbReference>
<protein>
    <submittedName>
        <fullName evidence="1">Uncharacterized protein</fullName>
    </submittedName>
</protein>
<reference evidence="1 2" key="1">
    <citation type="submission" date="2015-12" db="EMBL/GenBank/DDBJ databases">
        <title>Diversity of Burkholderia near neighbor genomes.</title>
        <authorList>
            <person name="Sahl J."/>
            <person name="Wagner D."/>
            <person name="Keim P."/>
        </authorList>
    </citation>
    <scope>NUCLEOTIDE SEQUENCE [LARGE SCALE GENOMIC DNA]</scope>
    <source>
        <strain evidence="1 2">BDU6</strain>
    </source>
</reference>
<accession>A0A1B4FMG8</accession>
<evidence type="ECO:0000313" key="2">
    <source>
        <dbReference type="Proteomes" id="UP000062519"/>
    </source>
</evidence>
<evidence type="ECO:0000313" key="1">
    <source>
        <dbReference type="EMBL" id="AOJ04868.1"/>
    </source>
</evidence>
<dbReference type="KEGG" id="buu:WS70_24255"/>
<dbReference type="Proteomes" id="UP000062519">
    <property type="component" value="Chromosome 2"/>
</dbReference>
<gene>
    <name evidence="1" type="ORF">WS70_24255</name>
</gene>